<organism evidence="2 3">
    <name type="scientific">Jilunia laotingensis</name>
    <dbReference type="NCBI Taxonomy" id="2763675"/>
    <lineage>
        <taxon>Bacteria</taxon>
        <taxon>Pseudomonadati</taxon>
        <taxon>Bacteroidota</taxon>
        <taxon>Bacteroidia</taxon>
        <taxon>Bacteroidales</taxon>
        <taxon>Bacteroidaceae</taxon>
        <taxon>Jilunia</taxon>
    </lineage>
</organism>
<gene>
    <name evidence="2" type="ORF">H8744_15240</name>
</gene>
<keyword evidence="1" id="KW-0732">Signal</keyword>
<accession>A0A926FA18</accession>
<reference evidence="2" key="1">
    <citation type="submission" date="2020-08" db="EMBL/GenBank/DDBJ databases">
        <title>Genome public.</title>
        <authorList>
            <person name="Liu C."/>
            <person name="Sun Q."/>
        </authorList>
    </citation>
    <scope>NUCLEOTIDE SEQUENCE</scope>
    <source>
        <strain evidence="2">N12</strain>
    </source>
</reference>
<dbReference type="InterPro" id="IPR021615">
    <property type="entry name" value="Omp28"/>
</dbReference>
<feature type="chain" id="PRO_5037986292" evidence="1">
    <location>
        <begin position="21"/>
        <end position="628"/>
    </location>
</feature>
<dbReference type="RefSeq" id="WP_262435658.1">
    <property type="nucleotide sequence ID" value="NZ_JACRTF010000001.1"/>
</dbReference>
<name>A0A926FA18_9BACT</name>
<dbReference type="Proteomes" id="UP000651085">
    <property type="component" value="Unassembled WGS sequence"/>
</dbReference>
<sequence>MKRNILIVFLCFLLNGGICAQPFRAVSGQVNQSVVSTSKRGGVVLGYCNDVLAMQVGLGGEAEIAAAICIPSQMLEPYIGNQIKAIRFGLFSNTKQTSVFIKKDLYGENVAEKMVGTANIGWNEVDMDYTIEKGDLYIGHKSLGTDQIALSDNHVENGLFLQNPDGSWSDYARVNGWNALCLEIVINGENMPASAMAIVTIDDIYTQVNKDFVISGVVENLATSVVNEYEINYWVGDQPVIAQKVQNVSLATNQRDTFEINVPALDKAEEYNLNIYIPKVNGIANSYNSDFESIVHCKEYLFPRKVVVEEGSGTWCQYCVRGIVGMREMRKRYPDTFIGIVSHKNDVMEASSYSALHSKFFEGLPSAVVNRKSDLVIDPGFENLEEAYKKENVPVDMGIEVEAKFTDASKNAISIVTTTTFGFSQDGASYRVALVLLEDSVKGTGKAYEQLNAYSKEWGGSAAGLEMGGFEDLPYHVPAEKMVYEHVARGIYKSFMGNLNSIPSTVEKGESYKFSYEIDKTAFKNANVLDKDKLEVVALLLDNSTGEIVNANKIKVKDYNAVGVKHTEVPKWKVYSNDGCIYVDNTYDELHVFTLNGIETNVCNLPTGIYFVKIVSGNEIAIRKVAVD</sequence>
<evidence type="ECO:0000313" key="2">
    <source>
        <dbReference type="EMBL" id="MBC8594565.1"/>
    </source>
</evidence>
<proteinExistence type="predicted"/>
<protein>
    <submittedName>
        <fullName evidence="2">Omp28-related outer membrane protein</fullName>
    </submittedName>
</protein>
<feature type="signal peptide" evidence="1">
    <location>
        <begin position="1"/>
        <end position="20"/>
    </location>
</feature>
<dbReference type="InterPro" id="IPR013783">
    <property type="entry name" value="Ig-like_fold"/>
</dbReference>
<dbReference type="Pfam" id="PF11551">
    <property type="entry name" value="Omp28"/>
    <property type="match status" value="1"/>
</dbReference>
<comment type="caution">
    <text evidence="2">The sequence shown here is derived from an EMBL/GenBank/DDBJ whole genome shotgun (WGS) entry which is preliminary data.</text>
</comment>
<evidence type="ECO:0000313" key="3">
    <source>
        <dbReference type="Proteomes" id="UP000651085"/>
    </source>
</evidence>
<keyword evidence="3" id="KW-1185">Reference proteome</keyword>
<evidence type="ECO:0000256" key="1">
    <source>
        <dbReference type="SAM" id="SignalP"/>
    </source>
</evidence>
<dbReference type="EMBL" id="JACRTF010000001">
    <property type="protein sequence ID" value="MBC8594565.1"/>
    <property type="molecule type" value="Genomic_DNA"/>
</dbReference>
<dbReference type="AlphaFoldDB" id="A0A926FA18"/>
<dbReference type="Gene3D" id="2.60.40.10">
    <property type="entry name" value="Immunoglobulins"/>
    <property type="match status" value="1"/>
</dbReference>